<protein>
    <submittedName>
        <fullName evidence="2">Uncharacterized protein</fullName>
    </submittedName>
</protein>
<feature type="compositionally biased region" description="Polar residues" evidence="1">
    <location>
        <begin position="64"/>
        <end position="78"/>
    </location>
</feature>
<sequence length="493" mass="56432">MSRSSDTGATPLNLSLTGLQFSQNKTLNSNRHNQKSLNNSQRSYLSSSSTNILNDSSKKRTSEQKPPQLSSIRSTSNFENDKKAKLPPYLRKDEKLKEENKIKESNIFAPTSSRSSIDEFDLSNKKTEPKKTTKKTGLDLFFSSISNDNIDPVKEENIKKLQDSVDGLRKELKLDSFLSQNDGEFKRNERLAEIRTNLAAISIQKWYKDNRNRRLKHQSEIEKLFNQKKSEMKKKMESSVEKSSFLSKKTSKPVTNQSIRVDKSKIDDSKFIKSSLKNSETDIVKKSVVKQKKNDLFDDTLVAESVKTDTEFLNNNNATVESLLLSLDKLDRESQVSSNNKDVALASQTSEKINSILSFLDEEASKEQNNFIPKQMKDYKFDENFFNDLMKVNLENKKDNKLSVPVTPKRSARKPEKRENIKQVKSESKLPPKKATDSINITKATTKKTTKSDDEDENEKNTPRNIDNSDKIMNLEMELEEKKRKIASLEKAL</sequence>
<keyword evidence="3" id="KW-1185">Reference proteome</keyword>
<reference evidence="2" key="1">
    <citation type="submission" date="2021-02" db="EMBL/GenBank/DDBJ databases">
        <authorList>
            <person name="Nowell W R."/>
        </authorList>
    </citation>
    <scope>NUCLEOTIDE SEQUENCE</scope>
    <source>
        <strain evidence="2">Ploen Becks lab</strain>
    </source>
</reference>
<comment type="caution">
    <text evidence="2">The sequence shown here is derived from an EMBL/GenBank/DDBJ whole genome shotgun (WGS) entry which is preliminary data.</text>
</comment>
<evidence type="ECO:0000313" key="3">
    <source>
        <dbReference type="Proteomes" id="UP000663879"/>
    </source>
</evidence>
<dbReference type="AlphaFoldDB" id="A0A813MVX4"/>
<feature type="region of interest" description="Disordered" evidence="1">
    <location>
        <begin position="400"/>
        <end position="472"/>
    </location>
</feature>
<feature type="compositionally biased region" description="Low complexity" evidence="1">
    <location>
        <begin position="36"/>
        <end position="55"/>
    </location>
</feature>
<feature type="non-terminal residue" evidence="2">
    <location>
        <position position="1"/>
    </location>
</feature>
<feature type="compositionally biased region" description="Basic and acidic residues" evidence="1">
    <location>
        <begin position="413"/>
        <end position="436"/>
    </location>
</feature>
<dbReference type="EMBL" id="CAJNOC010000212">
    <property type="protein sequence ID" value="CAF0727823.1"/>
    <property type="molecule type" value="Genomic_DNA"/>
</dbReference>
<accession>A0A813MVX4</accession>
<feature type="compositionally biased region" description="Basic and acidic residues" evidence="1">
    <location>
        <begin position="459"/>
        <end position="470"/>
    </location>
</feature>
<name>A0A813MVX4_9BILA</name>
<dbReference type="Proteomes" id="UP000663879">
    <property type="component" value="Unassembled WGS sequence"/>
</dbReference>
<feature type="region of interest" description="Disordered" evidence="1">
    <location>
        <begin position="232"/>
        <end position="251"/>
    </location>
</feature>
<feature type="compositionally biased region" description="Polar residues" evidence="1">
    <location>
        <begin position="1"/>
        <end position="31"/>
    </location>
</feature>
<proteinExistence type="predicted"/>
<feature type="compositionally biased region" description="Basic and acidic residues" evidence="1">
    <location>
        <begin position="79"/>
        <end position="97"/>
    </location>
</feature>
<feature type="region of interest" description="Disordered" evidence="1">
    <location>
        <begin position="1"/>
        <end position="97"/>
    </location>
</feature>
<organism evidence="2 3">
    <name type="scientific">Brachionus calyciflorus</name>
    <dbReference type="NCBI Taxonomy" id="104777"/>
    <lineage>
        <taxon>Eukaryota</taxon>
        <taxon>Metazoa</taxon>
        <taxon>Spiralia</taxon>
        <taxon>Gnathifera</taxon>
        <taxon>Rotifera</taxon>
        <taxon>Eurotatoria</taxon>
        <taxon>Monogononta</taxon>
        <taxon>Pseudotrocha</taxon>
        <taxon>Ploima</taxon>
        <taxon>Brachionidae</taxon>
        <taxon>Brachionus</taxon>
    </lineage>
</organism>
<evidence type="ECO:0000313" key="2">
    <source>
        <dbReference type="EMBL" id="CAF0727823.1"/>
    </source>
</evidence>
<evidence type="ECO:0000256" key="1">
    <source>
        <dbReference type="SAM" id="MobiDB-lite"/>
    </source>
</evidence>
<gene>
    <name evidence="2" type="ORF">OXX778_LOCUS2634</name>
</gene>